<name>A0A5N5QLQ5_9AGAM</name>
<dbReference type="EMBL" id="SSOP01000063">
    <property type="protein sequence ID" value="KAB5592488.1"/>
    <property type="molecule type" value="Genomic_DNA"/>
</dbReference>
<reference evidence="2 3" key="1">
    <citation type="journal article" date="2019" name="Fungal Biol. Biotechnol.">
        <title>Draft genome sequence of fastidious pathogen Ceratobasidium theobromae, which causes vascular-streak dieback in Theobroma cacao.</title>
        <authorList>
            <person name="Ali S.S."/>
            <person name="Asman A."/>
            <person name="Shao J."/>
            <person name="Firmansyah A.P."/>
            <person name="Susilo A.W."/>
            <person name="Rosmana A."/>
            <person name="McMahon P."/>
            <person name="Junaid M."/>
            <person name="Guest D."/>
            <person name="Kheng T.Y."/>
            <person name="Meinhardt L.W."/>
            <person name="Bailey B.A."/>
        </authorList>
    </citation>
    <scope>NUCLEOTIDE SEQUENCE [LARGE SCALE GENOMIC DNA]</scope>
    <source>
        <strain evidence="2 3">CT2</strain>
    </source>
</reference>
<feature type="region of interest" description="Disordered" evidence="1">
    <location>
        <begin position="1"/>
        <end position="29"/>
    </location>
</feature>
<accession>A0A5N5QLQ5</accession>
<comment type="caution">
    <text evidence="2">The sequence shown here is derived from an EMBL/GenBank/DDBJ whole genome shotgun (WGS) entry which is preliminary data.</text>
</comment>
<evidence type="ECO:0000256" key="1">
    <source>
        <dbReference type="SAM" id="MobiDB-lite"/>
    </source>
</evidence>
<dbReference type="Proteomes" id="UP000383932">
    <property type="component" value="Unassembled WGS sequence"/>
</dbReference>
<proteinExistence type="predicted"/>
<sequence length="184" mass="19814">MLSVQDAHPNPRSLDNAAQTPVGTSIPPSSLLNDVVESVSSQVETSAEDIAESVCSLEDCPVPELLSKPTSVSTVQSMALVPAPSQPSSSANLPVLPWRHLDSQPEGLLERFGIPSASRSANARPLSPVDSLVVARQRRASELARSVPSLVDKASTSRSWINGDANCLKRLRLRSRNLFKKLKW</sequence>
<gene>
    <name evidence="2" type="ORF">CTheo_4079</name>
</gene>
<organism evidence="2 3">
    <name type="scientific">Ceratobasidium theobromae</name>
    <dbReference type="NCBI Taxonomy" id="1582974"/>
    <lineage>
        <taxon>Eukaryota</taxon>
        <taxon>Fungi</taxon>
        <taxon>Dikarya</taxon>
        <taxon>Basidiomycota</taxon>
        <taxon>Agaricomycotina</taxon>
        <taxon>Agaricomycetes</taxon>
        <taxon>Cantharellales</taxon>
        <taxon>Ceratobasidiaceae</taxon>
        <taxon>Ceratobasidium</taxon>
    </lineage>
</organism>
<evidence type="ECO:0000313" key="2">
    <source>
        <dbReference type="EMBL" id="KAB5592488.1"/>
    </source>
</evidence>
<feature type="compositionally biased region" description="Polar residues" evidence="1">
    <location>
        <begin position="16"/>
        <end position="29"/>
    </location>
</feature>
<evidence type="ECO:0000313" key="3">
    <source>
        <dbReference type="Proteomes" id="UP000383932"/>
    </source>
</evidence>
<dbReference type="AlphaFoldDB" id="A0A5N5QLQ5"/>
<protein>
    <submittedName>
        <fullName evidence="2">Uncharacterized protein</fullName>
    </submittedName>
</protein>
<keyword evidence="3" id="KW-1185">Reference proteome</keyword>